<proteinExistence type="predicted"/>
<feature type="region of interest" description="Disordered" evidence="1">
    <location>
        <begin position="72"/>
        <end position="122"/>
    </location>
</feature>
<name>A0A9W7CJB1_9STRA</name>
<feature type="region of interest" description="Disordered" evidence="1">
    <location>
        <begin position="1"/>
        <end position="25"/>
    </location>
</feature>
<protein>
    <recommendedName>
        <fullName evidence="4">Exostosin GT47 domain-containing protein</fullName>
    </recommendedName>
</protein>
<comment type="caution">
    <text evidence="2">The sequence shown here is derived from an EMBL/GenBank/DDBJ whole genome shotgun (WGS) entry which is preliminary data.</text>
</comment>
<keyword evidence="3" id="KW-1185">Reference proteome</keyword>
<gene>
    <name evidence="2" type="ORF">TrLO_g8253</name>
</gene>
<evidence type="ECO:0000256" key="1">
    <source>
        <dbReference type="SAM" id="MobiDB-lite"/>
    </source>
</evidence>
<evidence type="ECO:0000313" key="2">
    <source>
        <dbReference type="EMBL" id="GMI07537.1"/>
    </source>
</evidence>
<dbReference type="Proteomes" id="UP001165122">
    <property type="component" value="Unassembled WGS sequence"/>
</dbReference>
<feature type="compositionally biased region" description="Pro residues" evidence="1">
    <location>
        <begin position="77"/>
        <end position="86"/>
    </location>
</feature>
<sequence length="605" mass="66718">MVGATPAGEGDDEQQQQQQTKQGRGRKFVGMMVALVLIIGVISTKSLRATEQISEFLDTESEESKIGVDEVFVSPSPQTPPPPPLTPDTGSHFPSPQPPSNPSTTPVAEPSSGDDEDSVSKNCPQLEAGQVSISSLLDRDINISKDMDALRVTMDLANELWDFMAAGMPTGFVGGESEEKFCRKENWRKAIKSIEIPSQGDDELSMYYSKCCSVADSELQNSAVVSAKSKLPGVAGPFPLCPSGQKRMNPLLEIFFATRFTAGCNRALGIRVDHWAERHDRTYDYTLQIPFLRQFDWVIGSKLRGKWDVAFPFDKTENLLIHNDKPRLVFIKNKNFNANFGQSGMFAEIEEAILSANGGLEYSIYLGHEDGTPFNPEKADIGSQLGGMKKLRNLFIEQSPLAAQTLSNEAGTKIVPVPIATCTREIVTFAPALLELTANPVPFDERIMKAYVSFGESADRASRTAAWREIRARPGDFVSPDPNKFAAVPTWAMWEGFASHAFVLSPFGNGMDCFRTYEILLLGAIAVIPSGDSEGRRWPAARETYEGLPVIVVDDWTEVKPENMRKWAAELGPLVKDRKEVLRRLSPQFRAAMIREGLDGPVKCK</sequence>
<reference evidence="3" key="1">
    <citation type="journal article" date="2023" name="Commun. Biol.">
        <title>Genome analysis of Parmales, the sister group of diatoms, reveals the evolutionary specialization of diatoms from phago-mixotrophs to photoautotrophs.</title>
        <authorList>
            <person name="Ban H."/>
            <person name="Sato S."/>
            <person name="Yoshikawa S."/>
            <person name="Yamada K."/>
            <person name="Nakamura Y."/>
            <person name="Ichinomiya M."/>
            <person name="Sato N."/>
            <person name="Blanc-Mathieu R."/>
            <person name="Endo H."/>
            <person name="Kuwata A."/>
            <person name="Ogata H."/>
        </authorList>
    </citation>
    <scope>NUCLEOTIDE SEQUENCE [LARGE SCALE GENOMIC DNA]</scope>
    <source>
        <strain evidence="3">NIES 3700</strain>
    </source>
</reference>
<dbReference type="AlphaFoldDB" id="A0A9W7CJB1"/>
<evidence type="ECO:0000313" key="3">
    <source>
        <dbReference type="Proteomes" id="UP001165122"/>
    </source>
</evidence>
<dbReference type="EMBL" id="BRXW01000113">
    <property type="protein sequence ID" value="GMI07537.1"/>
    <property type="molecule type" value="Genomic_DNA"/>
</dbReference>
<dbReference type="OrthoDB" id="45254at2759"/>
<organism evidence="2 3">
    <name type="scientific">Triparma laevis f. longispina</name>
    <dbReference type="NCBI Taxonomy" id="1714387"/>
    <lineage>
        <taxon>Eukaryota</taxon>
        <taxon>Sar</taxon>
        <taxon>Stramenopiles</taxon>
        <taxon>Ochrophyta</taxon>
        <taxon>Bolidophyceae</taxon>
        <taxon>Parmales</taxon>
        <taxon>Triparmaceae</taxon>
        <taxon>Triparma</taxon>
    </lineage>
</organism>
<accession>A0A9W7CJB1</accession>
<evidence type="ECO:0008006" key="4">
    <source>
        <dbReference type="Google" id="ProtNLM"/>
    </source>
</evidence>